<dbReference type="GO" id="GO:0003676">
    <property type="term" value="F:nucleic acid binding"/>
    <property type="evidence" value="ECO:0007669"/>
    <property type="project" value="InterPro"/>
</dbReference>
<evidence type="ECO:0000313" key="9">
    <source>
        <dbReference type="Proteomes" id="UP000320811"/>
    </source>
</evidence>
<comment type="function">
    <text evidence="6">Specifically methylates the adenine in position 37 of tRNA(1)(Val) (anticodon cmo5UAC).</text>
</comment>
<dbReference type="EC" id="2.1.1.223" evidence="6"/>
<sequence length="240" mass="26181">MANTFFQFKQFTVHQEHCAMKVCTDACIQGAFTAQYLASQLTTVPAILDLGAGTGLLSLMLAQHSPATITAVELDPGAAQQATANFAASPWADRLILTQQDIRKMEPGGGYDFVISNPPFYENALKSGHAQKDQAMHATNLTYGDLLTAIDRQLSPAGEVSVLLPYAVFDTFCELALTVGLHLRQVLYIRQSVNHGYFRAVGIFGRTAAGTAVTEMAVYDAEKKYTPAFKALLQPYYLYL</sequence>
<keyword evidence="4 6" id="KW-0949">S-adenosyl-L-methionine</keyword>
<dbReference type="InterPro" id="IPR050210">
    <property type="entry name" value="tRNA_Adenine-N(6)_MTase"/>
</dbReference>
<dbReference type="GO" id="GO:0008033">
    <property type="term" value="P:tRNA processing"/>
    <property type="evidence" value="ECO:0007669"/>
    <property type="project" value="UniProtKB-UniRule"/>
</dbReference>
<dbReference type="PROSITE" id="PS01131">
    <property type="entry name" value="RRNA_A_DIMETH"/>
    <property type="match status" value="1"/>
</dbReference>
<dbReference type="InterPro" id="IPR007848">
    <property type="entry name" value="Small_mtfrase_dom"/>
</dbReference>
<gene>
    <name evidence="8" type="ORF">FHW36_11035</name>
</gene>
<evidence type="ECO:0000256" key="1">
    <source>
        <dbReference type="ARBA" id="ARBA00022490"/>
    </source>
</evidence>
<keyword evidence="1 6" id="KW-0963">Cytoplasm</keyword>
<evidence type="ECO:0000256" key="5">
    <source>
        <dbReference type="ARBA" id="ARBA00022694"/>
    </source>
</evidence>
<keyword evidence="9" id="KW-1185">Reference proteome</keyword>
<dbReference type="InterPro" id="IPR020598">
    <property type="entry name" value="rRNA_Ade_methylase_Trfase_N"/>
</dbReference>
<name>A0A561P9P7_9BACT</name>
<comment type="subcellular location">
    <subcellularLocation>
        <location evidence="6">Cytoplasm</location>
    </subcellularLocation>
</comment>
<dbReference type="Pfam" id="PF05175">
    <property type="entry name" value="MTS"/>
    <property type="match status" value="1"/>
</dbReference>
<accession>A0A561P9P7</accession>
<dbReference type="PANTHER" id="PTHR47739">
    <property type="entry name" value="TRNA1(VAL) (ADENINE(37)-N6)-METHYLTRANSFERASE"/>
    <property type="match status" value="1"/>
</dbReference>
<keyword evidence="3 6" id="KW-0808">Transferase</keyword>
<dbReference type="InterPro" id="IPR020596">
    <property type="entry name" value="rRNA_Ade_Mease_Trfase_CS"/>
</dbReference>
<comment type="catalytic activity">
    <reaction evidence="6">
        <text>adenosine(37) in tRNA1(Val) + S-adenosyl-L-methionine = N(6)-methyladenosine(37) in tRNA1(Val) + S-adenosyl-L-homocysteine + H(+)</text>
        <dbReference type="Rhea" id="RHEA:43160"/>
        <dbReference type="Rhea" id="RHEA-COMP:10369"/>
        <dbReference type="Rhea" id="RHEA-COMP:10370"/>
        <dbReference type="ChEBI" id="CHEBI:15378"/>
        <dbReference type="ChEBI" id="CHEBI:57856"/>
        <dbReference type="ChEBI" id="CHEBI:59789"/>
        <dbReference type="ChEBI" id="CHEBI:74411"/>
        <dbReference type="ChEBI" id="CHEBI:74449"/>
        <dbReference type="EC" id="2.1.1.223"/>
    </reaction>
</comment>
<dbReference type="EMBL" id="VIWO01000010">
    <property type="protein sequence ID" value="TWF34837.1"/>
    <property type="molecule type" value="Genomic_DNA"/>
</dbReference>
<dbReference type="Proteomes" id="UP000320811">
    <property type="component" value="Unassembled WGS sequence"/>
</dbReference>
<comment type="similarity">
    <text evidence="6">Belongs to the methyltransferase superfamily. tRNA (adenine-N(6)-)-methyltransferase family.</text>
</comment>
<evidence type="ECO:0000256" key="3">
    <source>
        <dbReference type="ARBA" id="ARBA00022679"/>
    </source>
</evidence>
<reference evidence="8 9" key="1">
    <citation type="submission" date="2019-06" db="EMBL/GenBank/DDBJ databases">
        <title>Sorghum-associated microbial communities from plants grown in Nebraska, USA.</title>
        <authorList>
            <person name="Schachtman D."/>
        </authorList>
    </citation>
    <scope>NUCLEOTIDE SEQUENCE [LARGE SCALE GENOMIC DNA]</scope>
    <source>
        <strain evidence="8 9">1209</strain>
    </source>
</reference>
<dbReference type="HAMAP" id="MF_01872">
    <property type="entry name" value="tRNA_methyltr_YfiC"/>
    <property type="match status" value="1"/>
</dbReference>
<dbReference type="SUPFAM" id="SSF53335">
    <property type="entry name" value="S-adenosyl-L-methionine-dependent methyltransferases"/>
    <property type="match status" value="1"/>
</dbReference>
<proteinExistence type="inferred from homology"/>
<organism evidence="8 9">
    <name type="scientific">Chitinophaga polysaccharea</name>
    <dbReference type="NCBI Taxonomy" id="1293035"/>
    <lineage>
        <taxon>Bacteria</taxon>
        <taxon>Pseudomonadati</taxon>
        <taxon>Bacteroidota</taxon>
        <taxon>Chitinophagia</taxon>
        <taxon>Chitinophagales</taxon>
        <taxon>Chitinophagaceae</taxon>
        <taxon>Chitinophaga</taxon>
    </lineage>
</organism>
<evidence type="ECO:0000256" key="2">
    <source>
        <dbReference type="ARBA" id="ARBA00022603"/>
    </source>
</evidence>
<dbReference type="GO" id="GO:0005737">
    <property type="term" value="C:cytoplasm"/>
    <property type="evidence" value="ECO:0007669"/>
    <property type="project" value="UniProtKB-SubCell"/>
</dbReference>
<evidence type="ECO:0000313" key="8">
    <source>
        <dbReference type="EMBL" id="TWF34837.1"/>
    </source>
</evidence>
<dbReference type="InterPro" id="IPR022882">
    <property type="entry name" value="tRNA_adenine-N6_MeTrfase"/>
</dbReference>
<feature type="domain" description="Ribosomal RNA adenine methylase transferase N-terminal" evidence="7">
    <location>
        <begin position="33"/>
        <end position="167"/>
    </location>
</feature>
<keyword evidence="2 6" id="KW-0489">Methyltransferase</keyword>
<dbReference type="RefSeq" id="WP_145673507.1">
    <property type="nucleotide sequence ID" value="NZ_VIWO01000010.1"/>
</dbReference>
<evidence type="ECO:0000256" key="4">
    <source>
        <dbReference type="ARBA" id="ARBA00022691"/>
    </source>
</evidence>
<dbReference type="OrthoDB" id="5383291at2"/>
<dbReference type="SMART" id="SM00650">
    <property type="entry name" value="rADc"/>
    <property type="match status" value="1"/>
</dbReference>
<dbReference type="Gene3D" id="3.40.50.150">
    <property type="entry name" value="Vaccinia Virus protein VP39"/>
    <property type="match status" value="1"/>
</dbReference>
<dbReference type="InterPro" id="IPR029063">
    <property type="entry name" value="SAM-dependent_MTases_sf"/>
</dbReference>
<protein>
    <recommendedName>
        <fullName evidence="6">tRNA1(Val) (adenine(37)-N6)-methyltransferase</fullName>
        <ecNumber evidence="6">2.1.1.223</ecNumber>
    </recommendedName>
    <alternativeName>
        <fullName evidence="6">tRNA m6A37 methyltransferase</fullName>
    </alternativeName>
</protein>
<comment type="caution">
    <text evidence="8">The sequence shown here is derived from an EMBL/GenBank/DDBJ whole genome shotgun (WGS) entry which is preliminary data.</text>
</comment>
<dbReference type="PROSITE" id="PS00092">
    <property type="entry name" value="N6_MTASE"/>
    <property type="match status" value="1"/>
</dbReference>
<dbReference type="GO" id="GO:0000179">
    <property type="term" value="F:rRNA (adenine-N6,N6-)-dimethyltransferase activity"/>
    <property type="evidence" value="ECO:0007669"/>
    <property type="project" value="InterPro"/>
</dbReference>
<dbReference type="AlphaFoldDB" id="A0A561P9P7"/>
<keyword evidence="5 6" id="KW-0819">tRNA processing</keyword>
<evidence type="ECO:0000256" key="6">
    <source>
        <dbReference type="HAMAP-Rule" id="MF_01872"/>
    </source>
</evidence>
<dbReference type="InterPro" id="IPR002052">
    <property type="entry name" value="DNA_methylase_N6_adenine_CS"/>
</dbReference>
<dbReference type="CDD" id="cd02440">
    <property type="entry name" value="AdoMet_MTases"/>
    <property type="match status" value="1"/>
</dbReference>
<evidence type="ECO:0000259" key="7">
    <source>
        <dbReference type="SMART" id="SM00650"/>
    </source>
</evidence>
<dbReference type="GO" id="GO:0016430">
    <property type="term" value="F:tRNA (adenine-N6)-methyltransferase activity"/>
    <property type="evidence" value="ECO:0007669"/>
    <property type="project" value="UniProtKB-UniRule"/>
</dbReference>
<dbReference type="PANTHER" id="PTHR47739:SF1">
    <property type="entry name" value="TRNA1(VAL) (ADENINE(37)-N6)-METHYLTRANSFERASE"/>
    <property type="match status" value="1"/>
</dbReference>